<dbReference type="PANTHER" id="PTHR37291:SF1">
    <property type="entry name" value="TYPE IV METHYL-DIRECTED RESTRICTION ENZYME ECOKMCRB SUBUNIT"/>
    <property type="match status" value="1"/>
</dbReference>
<dbReference type="Gene3D" id="3.40.50.300">
    <property type="entry name" value="P-loop containing nucleotide triphosphate hydrolases"/>
    <property type="match status" value="1"/>
</dbReference>
<comment type="caution">
    <text evidence="2">The sequence shown here is derived from an EMBL/GenBank/DDBJ whole genome shotgun (WGS) entry which is preliminary data.</text>
</comment>
<dbReference type="PANTHER" id="PTHR37291">
    <property type="entry name" value="5-METHYLCYTOSINE-SPECIFIC RESTRICTION ENZYME B"/>
    <property type="match status" value="1"/>
</dbReference>
<dbReference type="InterPro" id="IPR003593">
    <property type="entry name" value="AAA+_ATPase"/>
</dbReference>
<dbReference type="Pfam" id="PF07728">
    <property type="entry name" value="AAA_5"/>
    <property type="match status" value="1"/>
</dbReference>
<dbReference type="RefSeq" id="WP_189639383.1">
    <property type="nucleotide sequence ID" value="NZ_BMZF01000001.1"/>
</dbReference>
<feature type="domain" description="AAA+ ATPase" evidence="1">
    <location>
        <begin position="69"/>
        <end position="237"/>
    </location>
</feature>
<evidence type="ECO:0000313" key="3">
    <source>
        <dbReference type="Proteomes" id="UP000634455"/>
    </source>
</evidence>
<dbReference type="EMBL" id="BMZF01000001">
    <property type="protein sequence ID" value="GHA46336.1"/>
    <property type="molecule type" value="Genomic_DNA"/>
</dbReference>
<gene>
    <name evidence="2" type="ORF">GCM10008927_09430</name>
</gene>
<dbReference type="SMART" id="SM00382">
    <property type="entry name" value="AAA"/>
    <property type="match status" value="1"/>
</dbReference>
<proteinExistence type="predicted"/>
<dbReference type="Proteomes" id="UP000634455">
    <property type="component" value="Unassembled WGS sequence"/>
</dbReference>
<protein>
    <recommendedName>
        <fullName evidence="1">AAA+ ATPase domain-containing protein</fullName>
    </recommendedName>
</protein>
<dbReference type="SUPFAM" id="SSF52540">
    <property type="entry name" value="P-loop containing nucleoside triphosphate hydrolases"/>
    <property type="match status" value="1"/>
</dbReference>
<dbReference type="InterPro" id="IPR052934">
    <property type="entry name" value="Methyl-DNA_Rec/Restrict_Enz"/>
</dbReference>
<keyword evidence="3" id="KW-1185">Reference proteome</keyword>
<reference evidence="3" key="1">
    <citation type="journal article" date="2019" name="Int. J. Syst. Evol. Microbiol.">
        <title>The Global Catalogue of Microorganisms (GCM) 10K type strain sequencing project: providing services to taxonomists for standard genome sequencing and annotation.</title>
        <authorList>
            <consortium name="The Broad Institute Genomics Platform"/>
            <consortium name="The Broad Institute Genome Sequencing Center for Infectious Disease"/>
            <person name="Wu L."/>
            <person name="Ma J."/>
        </authorList>
    </citation>
    <scope>NUCLEOTIDE SEQUENCE [LARGE SCALE GENOMIC DNA]</scope>
    <source>
        <strain evidence="3">KCTC 32465</strain>
    </source>
</reference>
<name>A0ABQ3CVX7_9RHOB</name>
<dbReference type="CDD" id="cd00009">
    <property type="entry name" value="AAA"/>
    <property type="match status" value="1"/>
</dbReference>
<accession>A0ABQ3CVX7</accession>
<evidence type="ECO:0000259" key="1">
    <source>
        <dbReference type="SMART" id="SM00382"/>
    </source>
</evidence>
<dbReference type="InterPro" id="IPR027417">
    <property type="entry name" value="P-loop_NTPase"/>
</dbReference>
<dbReference type="InterPro" id="IPR011704">
    <property type="entry name" value="ATPase_dyneun-rel_AAA"/>
</dbReference>
<sequence>MNETDITISNLADAGAVAPRNFHDAPNRVREIASVPLDLPTSAQSALTSLSSAGFYDEDMLEDAVIGLSIGHLILAGPPGTGKTHLASALAKSFNAKLVTETANPEWSVYDIIGTQTLKKGGEIAPRHGLVTSAVLDCATAIVDNLDSGTGEQAVWLLIDEMNRADIDRAFGPLFTALVGNGGGMTLDYMDERPSLVLPARFRIIATVNEYDTRFVNSMSAALRRRFSKVTVLPPPNDGDGRSSMGEFEITVSEAVKRATAILGSPPESEVVSALTSRNERIRDIFGFFRHSSEGGVPIGTAQLIDVALYFLILMSKSKNGSEDESSSLADPAFWITYDRAIVARLMPSLETDSTRARVRDGFAEDLKSTFSELPLTSNRLNAFLHGND</sequence>
<evidence type="ECO:0000313" key="2">
    <source>
        <dbReference type="EMBL" id="GHA46336.1"/>
    </source>
</evidence>
<organism evidence="2 3">
    <name type="scientific">Paramylibacter ulvae</name>
    <dbReference type="NCBI Taxonomy" id="1651968"/>
    <lineage>
        <taxon>Bacteria</taxon>
        <taxon>Pseudomonadati</taxon>
        <taxon>Pseudomonadota</taxon>
        <taxon>Alphaproteobacteria</taxon>
        <taxon>Rhodobacterales</taxon>
        <taxon>Paracoccaceae</taxon>
        <taxon>Paramylibacter</taxon>
    </lineage>
</organism>